<name>A0ABQ5RH50_9MICO</name>
<organism evidence="1 2">
    <name type="scientific">Brachybacterium conglomeratum</name>
    <dbReference type="NCBI Taxonomy" id="47846"/>
    <lineage>
        <taxon>Bacteria</taxon>
        <taxon>Bacillati</taxon>
        <taxon>Actinomycetota</taxon>
        <taxon>Actinomycetes</taxon>
        <taxon>Micrococcales</taxon>
        <taxon>Dermabacteraceae</taxon>
        <taxon>Brachybacterium</taxon>
    </lineage>
</organism>
<dbReference type="Proteomes" id="UP001144451">
    <property type="component" value="Unassembled WGS sequence"/>
</dbReference>
<reference evidence="1" key="1">
    <citation type="submission" date="2022-12" db="EMBL/GenBank/DDBJ databases">
        <title>Reference genome sequencing for broad-spectrum identification of bacterial and archaeal isolates by mass spectrometry.</title>
        <authorList>
            <person name="Sekiguchi Y."/>
            <person name="Tourlousse D.M."/>
        </authorList>
    </citation>
    <scope>NUCLEOTIDE SEQUENCE</scope>
    <source>
        <strain evidence="1">5-2</strain>
    </source>
</reference>
<sequence>MALQVVDPIGVHAEEVRRQQLPLGRDVPRDLRLPHLLLEGEEELHVVGFHTLIVPLPPGVGAHRRHAGAAHRCRTDGFAMSKRDLAELLEAIRAYLAAQR</sequence>
<keyword evidence="2" id="KW-1185">Reference proteome</keyword>
<evidence type="ECO:0000313" key="1">
    <source>
        <dbReference type="EMBL" id="GLI30686.1"/>
    </source>
</evidence>
<comment type="caution">
    <text evidence="1">The sequence shown here is derived from an EMBL/GenBank/DDBJ whole genome shotgun (WGS) entry which is preliminary data.</text>
</comment>
<proteinExistence type="predicted"/>
<accession>A0ABQ5RH50</accession>
<dbReference type="EMBL" id="BSDQ01000001">
    <property type="protein sequence ID" value="GLI30686.1"/>
    <property type="molecule type" value="Genomic_DNA"/>
</dbReference>
<gene>
    <name evidence="1" type="ORF">BCONGLO52_15270</name>
</gene>
<evidence type="ECO:0000313" key="2">
    <source>
        <dbReference type="Proteomes" id="UP001144451"/>
    </source>
</evidence>
<protein>
    <submittedName>
        <fullName evidence="1">Uncharacterized protein</fullName>
    </submittedName>
</protein>